<keyword evidence="5" id="KW-1185">Reference proteome</keyword>
<dbReference type="Pfam" id="PF02581">
    <property type="entry name" value="TMP-TENI"/>
    <property type="match status" value="1"/>
</dbReference>
<dbReference type="Gene3D" id="3.20.20.70">
    <property type="entry name" value="Aldolase class I"/>
    <property type="match status" value="1"/>
</dbReference>
<dbReference type="GO" id="GO:0009228">
    <property type="term" value="P:thiamine biosynthetic process"/>
    <property type="evidence" value="ECO:0007669"/>
    <property type="project" value="UniProtKB-KW"/>
</dbReference>
<keyword evidence="2" id="KW-0784">Thiamine biosynthesis</keyword>
<dbReference type="PANTHER" id="PTHR20857:SF15">
    <property type="entry name" value="THIAMINE-PHOSPHATE SYNTHASE"/>
    <property type="match status" value="1"/>
</dbReference>
<protein>
    <submittedName>
        <fullName evidence="4">Thiamine phosphate synthase</fullName>
    </submittedName>
</protein>
<gene>
    <name evidence="4" type="ORF">BST86_04945</name>
</gene>
<dbReference type="EMBL" id="MQUC01000003">
    <property type="protein sequence ID" value="PRP66486.1"/>
    <property type="molecule type" value="Genomic_DNA"/>
</dbReference>
<feature type="domain" description="Thiamine phosphate synthase/TenI" evidence="3">
    <location>
        <begin position="15"/>
        <end position="184"/>
    </location>
</feature>
<dbReference type="PANTHER" id="PTHR20857">
    <property type="entry name" value="THIAMINE-PHOSPHATE PYROPHOSPHORYLASE"/>
    <property type="match status" value="1"/>
</dbReference>
<evidence type="ECO:0000313" key="5">
    <source>
        <dbReference type="Proteomes" id="UP000239532"/>
    </source>
</evidence>
<organism evidence="4 5">
    <name type="scientific">Nonlabens agnitus</name>
    <dbReference type="NCBI Taxonomy" id="870484"/>
    <lineage>
        <taxon>Bacteria</taxon>
        <taxon>Pseudomonadati</taxon>
        <taxon>Bacteroidota</taxon>
        <taxon>Flavobacteriia</taxon>
        <taxon>Flavobacteriales</taxon>
        <taxon>Flavobacteriaceae</taxon>
        <taxon>Nonlabens</taxon>
    </lineage>
</organism>
<comment type="pathway">
    <text evidence="1">Cofactor biosynthesis; thiamine diphosphate biosynthesis.</text>
</comment>
<dbReference type="InterPro" id="IPR036206">
    <property type="entry name" value="ThiamineP_synth_sf"/>
</dbReference>
<dbReference type="OrthoDB" id="9812206at2"/>
<dbReference type="InterPro" id="IPR022998">
    <property type="entry name" value="ThiamineP_synth_TenI"/>
</dbReference>
<dbReference type="SUPFAM" id="SSF51391">
    <property type="entry name" value="Thiamin phosphate synthase"/>
    <property type="match status" value="1"/>
</dbReference>
<dbReference type="RefSeq" id="WP_105982313.1">
    <property type="nucleotide sequence ID" value="NZ_MQUC01000003.1"/>
</dbReference>
<dbReference type="InterPro" id="IPR013785">
    <property type="entry name" value="Aldolase_TIM"/>
</dbReference>
<evidence type="ECO:0000313" key="4">
    <source>
        <dbReference type="EMBL" id="PRP66486.1"/>
    </source>
</evidence>
<reference evidence="4 5" key="1">
    <citation type="submission" date="2016-11" db="EMBL/GenBank/DDBJ databases">
        <title>Trade-off between light-utilization and light-protection in marine flavobacteria.</title>
        <authorList>
            <person name="Kumagai Y."/>
        </authorList>
    </citation>
    <scope>NUCLEOTIDE SEQUENCE [LARGE SCALE GENOMIC DNA]</scope>
    <source>
        <strain evidence="4 5">JCM 17109</strain>
    </source>
</reference>
<sequence>MIPKLHYISNAKTPQLHLDNIQKACSAGIELVQLDMKHIKKPALLQLAKDVQAITSHFQTRLIITSHYKIAETIKADGVFLEKTDASPTLMREHLFPWQSIGASAHTLQDCQDLIKKEVDYIALGPFQTAKEDKTNALGIHGYTAIAEALPTETPLLGFGNITTNDVKNILDTGISGIIVSQEINTDFNLIKTYHQLLKASSTQEIRHRFE</sequence>
<dbReference type="GO" id="GO:0004789">
    <property type="term" value="F:thiamine-phosphate diphosphorylase activity"/>
    <property type="evidence" value="ECO:0007669"/>
    <property type="project" value="TreeGrafter"/>
</dbReference>
<comment type="caution">
    <text evidence="4">The sequence shown here is derived from an EMBL/GenBank/DDBJ whole genome shotgun (WGS) entry which is preliminary data.</text>
</comment>
<dbReference type="CDD" id="cd00564">
    <property type="entry name" value="TMP_TenI"/>
    <property type="match status" value="1"/>
</dbReference>
<evidence type="ECO:0000256" key="1">
    <source>
        <dbReference type="ARBA" id="ARBA00004948"/>
    </source>
</evidence>
<dbReference type="GO" id="GO:0005737">
    <property type="term" value="C:cytoplasm"/>
    <property type="evidence" value="ECO:0007669"/>
    <property type="project" value="TreeGrafter"/>
</dbReference>
<evidence type="ECO:0000259" key="3">
    <source>
        <dbReference type="Pfam" id="PF02581"/>
    </source>
</evidence>
<accession>A0A2S9WT53</accession>
<proteinExistence type="predicted"/>
<dbReference type="Proteomes" id="UP000239532">
    <property type="component" value="Unassembled WGS sequence"/>
</dbReference>
<dbReference type="AlphaFoldDB" id="A0A2S9WT53"/>
<name>A0A2S9WT53_9FLAO</name>
<evidence type="ECO:0000256" key="2">
    <source>
        <dbReference type="ARBA" id="ARBA00022977"/>
    </source>
</evidence>